<keyword evidence="2 3" id="KW-0143">Chaperone</keyword>
<dbReference type="HAMAP" id="MF_01385">
    <property type="entry name" value="UreF"/>
    <property type="match status" value="1"/>
</dbReference>
<dbReference type="Proteomes" id="UP000253908">
    <property type="component" value="Chromosome"/>
</dbReference>
<evidence type="ECO:0000256" key="2">
    <source>
        <dbReference type="ARBA" id="ARBA00023186"/>
    </source>
</evidence>
<dbReference type="GO" id="GO:0016151">
    <property type="term" value="F:nickel cation binding"/>
    <property type="evidence" value="ECO:0007669"/>
    <property type="project" value="UniProtKB-UniRule"/>
</dbReference>
<proteinExistence type="inferred from homology"/>
<accession>A0A345PID1</accession>
<dbReference type="PANTHER" id="PTHR33620:SF1">
    <property type="entry name" value="UREASE ACCESSORY PROTEIN F"/>
    <property type="match status" value="1"/>
</dbReference>
<dbReference type="Gene3D" id="1.10.4190.10">
    <property type="entry name" value="Urease accessory protein UreF"/>
    <property type="match status" value="1"/>
</dbReference>
<name>A0A345PID1_9BACI</name>
<keyword evidence="5" id="KW-1185">Reference proteome</keyword>
<keyword evidence="3" id="KW-0963">Cytoplasm</keyword>
<evidence type="ECO:0000313" key="5">
    <source>
        <dbReference type="Proteomes" id="UP000253908"/>
    </source>
</evidence>
<gene>
    <name evidence="3" type="primary">ureF</name>
    <name evidence="4" type="ORF">CUC15_12860</name>
</gene>
<evidence type="ECO:0000313" key="4">
    <source>
        <dbReference type="EMBL" id="AXI09761.1"/>
    </source>
</evidence>
<dbReference type="PIRSF" id="PIRSF009467">
    <property type="entry name" value="Ureas_acces_UreF"/>
    <property type="match status" value="1"/>
</dbReference>
<reference evidence="5" key="1">
    <citation type="submission" date="2017-11" db="EMBL/GenBank/DDBJ databases">
        <authorList>
            <person name="Zhu W."/>
        </authorList>
    </citation>
    <scope>NUCLEOTIDE SEQUENCE [LARGE SCALE GENOMIC DNA]</scope>
    <source>
        <strain evidence="5">160</strain>
    </source>
</reference>
<dbReference type="EMBL" id="CP024848">
    <property type="protein sequence ID" value="AXI09761.1"/>
    <property type="molecule type" value="Genomic_DNA"/>
</dbReference>
<dbReference type="AlphaFoldDB" id="A0A345PID1"/>
<dbReference type="InterPro" id="IPR038277">
    <property type="entry name" value="UreF_sf"/>
</dbReference>
<keyword evidence="1 3" id="KW-0996">Nickel insertion</keyword>
<evidence type="ECO:0000256" key="3">
    <source>
        <dbReference type="HAMAP-Rule" id="MF_01385"/>
    </source>
</evidence>
<comment type="subunit">
    <text evidence="3">UreD, UreF and UreG form a complex that acts as a GTP-hydrolysis-dependent molecular chaperone, activating the urease apoprotein by helping to assemble the nickel containing metallocenter of UreC. The UreE protein probably delivers the nickel.</text>
</comment>
<comment type="similarity">
    <text evidence="3">Belongs to the UreF family.</text>
</comment>
<dbReference type="OrthoDB" id="9798772at2"/>
<dbReference type="RefSeq" id="WP_114917047.1">
    <property type="nucleotide sequence ID" value="NZ_CP024848.1"/>
</dbReference>
<dbReference type="PANTHER" id="PTHR33620">
    <property type="entry name" value="UREASE ACCESSORY PROTEIN F"/>
    <property type="match status" value="1"/>
</dbReference>
<organism evidence="4 5">
    <name type="scientific">Oceanobacillus zhaokaii</name>
    <dbReference type="NCBI Taxonomy" id="2052660"/>
    <lineage>
        <taxon>Bacteria</taxon>
        <taxon>Bacillati</taxon>
        <taxon>Bacillota</taxon>
        <taxon>Bacilli</taxon>
        <taxon>Bacillales</taxon>
        <taxon>Bacillaceae</taxon>
        <taxon>Oceanobacillus</taxon>
    </lineage>
</organism>
<evidence type="ECO:0000256" key="1">
    <source>
        <dbReference type="ARBA" id="ARBA00022988"/>
    </source>
</evidence>
<dbReference type="InterPro" id="IPR002639">
    <property type="entry name" value="UreF"/>
</dbReference>
<dbReference type="Pfam" id="PF01730">
    <property type="entry name" value="UreF"/>
    <property type="match status" value="1"/>
</dbReference>
<dbReference type="GO" id="GO:0005737">
    <property type="term" value="C:cytoplasm"/>
    <property type="evidence" value="ECO:0007669"/>
    <property type="project" value="UniProtKB-SubCell"/>
</dbReference>
<sequence>MINPALALFQLCDSNFPTGAFSHSYGLETYIQEGKVNNQATFSKWLDVYLNEQLVYADGLATRIIYQALEKNQLEEVWQLDRMLTVQNLPRETREGTQRIGERMLNLVESLYNVPVITQYQERIKKKLSYGHPAIVFTMIGHHLQVSGRETTLYYLYSNLTTLVQNAVRAIPLGQTAGQRTIQQFQPMLVKALEKIQGLKMDDFGIISPGLELSQMKHERVNIRIFMS</sequence>
<comment type="function">
    <text evidence="3">Required for maturation of urease via the functional incorporation of the urease nickel metallocenter.</text>
</comment>
<protein>
    <recommendedName>
        <fullName evidence="3">Urease accessory protein UreF</fullName>
    </recommendedName>
</protein>
<dbReference type="KEGG" id="ocn:CUC15_12860"/>
<comment type="subcellular location">
    <subcellularLocation>
        <location evidence="3">Cytoplasm</location>
    </subcellularLocation>
</comment>